<evidence type="ECO:0000256" key="5">
    <source>
        <dbReference type="ARBA" id="ARBA00023242"/>
    </source>
</evidence>
<dbReference type="Gene3D" id="1.25.10.10">
    <property type="entry name" value="Leucine-rich Repeat Variant"/>
    <property type="match status" value="1"/>
</dbReference>
<dbReference type="InterPro" id="IPR013598">
    <property type="entry name" value="Exportin-1/Importin-b-like"/>
</dbReference>
<dbReference type="GO" id="GO:0000055">
    <property type="term" value="P:ribosomal large subunit export from nucleus"/>
    <property type="evidence" value="ECO:0007669"/>
    <property type="project" value="TreeGrafter"/>
</dbReference>
<dbReference type="PROSITE" id="PS50166">
    <property type="entry name" value="IMPORTIN_B_NT"/>
    <property type="match status" value="1"/>
</dbReference>
<dbReference type="InterPro" id="IPR041235">
    <property type="entry name" value="Exp1_repeat_2"/>
</dbReference>
<evidence type="ECO:0000313" key="8">
    <source>
        <dbReference type="Proteomes" id="UP000292362"/>
    </source>
</evidence>
<reference evidence="7 8" key="1">
    <citation type="submission" date="2017-12" db="EMBL/GenBank/DDBJ databases">
        <authorList>
            <person name="Pombert J.-F."/>
            <person name="Haag K.L."/>
            <person name="Ebert D."/>
        </authorList>
    </citation>
    <scope>NUCLEOTIDE SEQUENCE [LARGE SCALE GENOMIC DNA]</scope>
    <source>
        <strain evidence="7">FI-OER-3-3</strain>
    </source>
</reference>
<dbReference type="AlphaFoldDB" id="A0A4Q9L1L9"/>
<dbReference type="GO" id="GO:0005634">
    <property type="term" value="C:nucleus"/>
    <property type="evidence" value="ECO:0007669"/>
    <property type="project" value="UniProtKB-SubCell"/>
</dbReference>
<dbReference type="Pfam" id="PF18787">
    <property type="entry name" value="CRM1_repeat_3"/>
    <property type="match status" value="1"/>
</dbReference>
<dbReference type="InterPro" id="IPR016024">
    <property type="entry name" value="ARM-type_fold"/>
</dbReference>
<dbReference type="PANTHER" id="PTHR11223:SF2">
    <property type="entry name" value="EXPORTIN-1"/>
    <property type="match status" value="1"/>
</dbReference>
<dbReference type="GO" id="GO:0000056">
    <property type="term" value="P:ribosomal small subunit export from nucleus"/>
    <property type="evidence" value="ECO:0007669"/>
    <property type="project" value="TreeGrafter"/>
</dbReference>
<dbReference type="GO" id="GO:0006611">
    <property type="term" value="P:protein export from nucleus"/>
    <property type="evidence" value="ECO:0007669"/>
    <property type="project" value="InterPro"/>
</dbReference>
<dbReference type="InterPro" id="IPR014877">
    <property type="entry name" value="XPO1_C_dom"/>
</dbReference>
<dbReference type="Pfam" id="PF08389">
    <property type="entry name" value="Xpo1"/>
    <property type="match status" value="1"/>
</dbReference>
<dbReference type="InterPro" id="IPR041123">
    <property type="entry name" value="CRM1_repeat"/>
</dbReference>
<evidence type="ECO:0000313" key="7">
    <source>
        <dbReference type="EMBL" id="TBU00711.1"/>
    </source>
</evidence>
<evidence type="ECO:0000256" key="4">
    <source>
        <dbReference type="ARBA" id="ARBA00022927"/>
    </source>
</evidence>
<dbReference type="SMART" id="SM00913">
    <property type="entry name" value="IBN_N"/>
    <property type="match status" value="1"/>
</dbReference>
<dbReference type="GO" id="GO:0005737">
    <property type="term" value="C:cytoplasm"/>
    <property type="evidence" value="ECO:0007669"/>
    <property type="project" value="TreeGrafter"/>
</dbReference>
<gene>
    <name evidence="7" type="ORF">CWI37_0923p0010</name>
</gene>
<dbReference type="SUPFAM" id="SSF48371">
    <property type="entry name" value="ARM repeat"/>
    <property type="match status" value="1"/>
</dbReference>
<dbReference type="Pfam" id="PF08767">
    <property type="entry name" value="CRM1_C"/>
    <property type="match status" value="1"/>
</dbReference>
<evidence type="ECO:0000256" key="2">
    <source>
        <dbReference type="ARBA" id="ARBA00009466"/>
    </source>
</evidence>
<comment type="similarity">
    <text evidence="2">Belongs to the exportin family.</text>
</comment>
<dbReference type="Pfam" id="PF18784">
    <property type="entry name" value="CRM1_repeat_2"/>
    <property type="match status" value="1"/>
</dbReference>
<dbReference type="GO" id="GO:0005049">
    <property type="term" value="F:nuclear export signal receptor activity"/>
    <property type="evidence" value="ECO:0007669"/>
    <property type="project" value="InterPro"/>
</dbReference>
<keyword evidence="3" id="KW-0813">Transport</keyword>
<organism evidence="7 8">
    <name type="scientific">Hamiltosporidium tvaerminnensis</name>
    <dbReference type="NCBI Taxonomy" id="1176355"/>
    <lineage>
        <taxon>Eukaryota</taxon>
        <taxon>Fungi</taxon>
        <taxon>Fungi incertae sedis</taxon>
        <taxon>Microsporidia</taxon>
        <taxon>Dubosqiidae</taxon>
        <taxon>Hamiltosporidium</taxon>
    </lineage>
</organism>
<dbReference type="GO" id="GO:0031267">
    <property type="term" value="F:small GTPase binding"/>
    <property type="evidence" value="ECO:0007669"/>
    <property type="project" value="InterPro"/>
</dbReference>
<evidence type="ECO:0000256" key="3">
    <source>
        <dbReference type="ARBA" id="ARBA00022448"/>
    </source>
</evidence>
<comment type="caution">
    <text evidence="7">The sequence shown here is derived from an EMBL/GenBank/DDBJ whole genome shotgun (WGS) entry which is preliminary data.</text>
</comment>
<sequence>MESILNFSEDLDVNLFDSIVKTALDSSSSEKSKAETVLVKFKEHPNAWTRVDYILTTSSYTPSHFVALQVLETQVKTKWVLFTEEQRNGLKSYVVQSVIKRSEQQDQIILNRFDIILVEILKKDWPRNWPTFISDLITASQNSSMEVCRNSLEILKRLNEEIFMFGEGNITTVRKRMLQNQLKNEFIHIFQLIKTILEYSKKMNITDKLLDTTLSTLQSFSKWMPLQFIVDTEIVELVVSFINTSHSIACLKCLYEIVKRMVNEKVEISSQESKTVDEKILLINFSLIEFLNLYFSKFGSEKLSALYFNLDRMEQDFILSVSFLLSLIYSNKMDLLENKSLKEFLKGLEYLIRITEIEDKKIFVSVLECWSSFVFCLYNEYPYFATSRVSLRRDKYTSILEMLIQALVDKMPRPEEVLVIENEYGEIVKEKLTETEAIDFYKEMKRTIFHLSSLTGERIKSFFIKKLDKQLDGSEWEIKKLNKICWSIGCVSESFSKDEESLFFVDVLKNLLALCEMKVSKDDKAVIASNIMYLVGQYHRFLVSNKRFLKTVVKKLFEFMDETHEGIQDMACDTLLRITNKCPHEFLIQREENDVYISYILKNLCRITKSLEFYQKRIIYECMCVVLQGMNTEMTKKSGVSMNNVEYYKKLEYINLLTSSFSDTNIFQEKIQEKLSELIINRDFVRIVSHVLKSFSLVYKNLPESIITSFQNVFPFLFSMYERLDLIKNGQINSLANKNIILAKQEIIEVFTNVVSVLENLNDKFITKEMKSNFLNNLFQKIIFDYKKSFKDHTLLLLGGECFKSIDFSGEEDAFKSEVFILNTLIEPSIPLILKSEENNDIQTAYYRLLDILIIKRFDSFFPLIFSNSDTFNSIFDSLLYGFICRREISELCLSTILTTFKKCYEINNFLFFQKYFLNTMTNILGIIFDKDKDYGFELQCQILSFLLKICDKLPLFDQTVNNNTFIRNHINELFASTLKNITGESLEIFIVGMFELCRDDDIFREHVFDFRVKVYEYGCNDDLNMEIELVNERKQRIPAGKNII</sequence>
<proteinExistence type="inferred from homology"/>
<accession>A0A4Q9L1L9</accession>
<dbReference type="Pfam" id="PF03810">
    <property type="entry name" value="IBN_N"/>
    <property type="match status" value="1"/>
</dbReference>
<dbReference type="SMART" id="SM01102">
    <property type="entry name" value="CRM1_C"/>
    <property type="match status" value="1"/>
</dbReference>
<dbReference type="VEuPathDB" id="MicrosporidiaDB:CWI37_0923p0010"/>
<dbReference type="InterPro" id="IPR045065">
    <property type="entry name" value="XPO1/5"/>
</dbReference>
<name>A0A4Q9L1L9_9MICR</name>
<keyword evidence="4" id="KW-0653">Protein transport</keyword>
<dbReference type="EMBL" id="PITJ01000923">
    <property type="protein sequence ID" value="TBU00711.1"/>
    <property type="molecule type" value="Genomic_DNA"/>
</dbReference>
<comment type="subcellular location">
    <subcellularLocation>
        <location evidence="1">Nucleus</location>
    </subcellularLocation>
</comment>
<protein>
    <submittedName>
        <fullName evidence="7">Exportin 1</fullName>
    </submittedName>
</protein>
<dbReference type="InterPro" id="IPR001494">
    <property type="entry name" value="Importin-beta_N"/>
</dbReference>
<dbReference type="InterPro" id="IPR040485">
    <property type="entry name" value="XPO1_repeat_3"/>
</dbReference>
<dbReference type="Pfam" id="PF18777">
    <property type="entry name" value="CRM1_repeat"/>
    <property type="match status" value="1"/>
</dbReference>
<keyword evidence="5" id="KW-0539">Nucleus</keyword>
<dbReference type="InterPro" id="IPR011989">
    <property type="entry name" value="ARM-like"/>
</dbReference>
<dbReference type="PANTHER" id="PTHR11223">
    <property type="entry name" value="EXPORTIN 1/5"/>
    <property type="match status" value="1"/>
</dbReference>
<evidence type="ECO:0000256" key="1">
    <source>
        <dbReference type="ARBA" id="ARBA00004123"/>
    </source>
</evidence>
<evidence type="ECO:0000259" key="6">
    <source>
        <dbReference type="PROSITE" id="PS50166"/>
    </source>
</evidence>
<feature type="domain" description="Importin N-terminal" evidence="6">
    <location>
        <begin position="34"/>
        <end position="100"/>
    </location>
</feature>
<dbReference type="Proteomes" id="UP000292362">
    <property type="component" value="Unassembled WGS sequence"/>
</dbReference>